<dbReference type="EMBL" id="CM055101">
    <property type="protein sequence ID" value="KAJ7541980.1"/>
    <property type="molecule type" value="Genomic_DNA"/>
</dbReference>
<evidence type="ECO:0000313" key="2">
    <source>
        <dbReference type="Proteomes" id="UP001162992"/>
    </source>
</evidence>
<evidence type="ECO:0000313" key="1">
    <source>
        <dbReference type="EMBL" id="KAJ7541980.1"/>
    </source>
</evidence>
<accession>A0ACC2CIW9</accession>
<name>A0ACC2CIW9_DIPCM</name>
<sequence length="99" mass="11337">MGTSTFPIDFLIIHLSKLASYRSMQACDMAFLSMFCSISLLNIKNRVTNNYFSSNCSIGGLESISMKNKSDFNYSSWNHIHQNLGACRCIYYPFEIFVH</sequence>
<dbReference type="Proteomes" id="UP001162992">
    <property type="component" value="Chromosome 10"/>
</dbReference>
<protein>
    <submittedName>
        <fullName evidence="1">Uncharacterized protein</fullName>
    </submittedName>
</protein>
<comment type="caution">
    <text evidence="1">The sequence shown here is derived from an EMBL/GenBank/DDBJ whole genome shotgun (WGS) entry which is preliminary data.</text>
</comment>
<proteinExistence type="predicted"/>
<reference evidence="2" key="1">
    <citation type="journal article" date="2024" name="Proc. Natl. Acad. Sci. U.S.A.">
        <title>Extraordinary preservation of gene collinearity over three hundred million years revealed in homosporous lycophytes.</title>
        <authorList>
            <person name="Li C."/>
            <person name="Wickell D."/>
            <person name="Kuo L.Y."/>
            <person name="Chen X."/>
            <person name="Nie B."/>
            <person name="Liao X."/>
            <person name="Peng D."/>
            <person name="Ji J."/>
            <person name="Jenkins J."/>
            <person name="Williams M."/>
            <person name="Shu S."/>
            <person name="Plott C."/>
            <person name="Barry K."/>
            <person name="Rajasekar S."/>
            <person name="Grimwood J."/>
            <person name="Han X."/>
            <person name="Sun S."/>
            <person name="Hou Z."/>
            <person name="He W."/>
            <person name="Dai G."/>
            <person name="Sun C."/>
            <person name="Schmutz J."/>
            <person name="Leebens-Mack J.H."/>
            <person name="Li F.W."/>
            <person name="Wang L."/>
        </authorList>
    </citation>
    <scope>NUCLEOTIDE SEQUENCE [LARGE SCALE GENOMIC DNA]</scope>
    <source>
        <strain evidence="2">cv. PW_Plant_1</strain>
    </source>
</reference>
<gene>
    <name evidence="1" type="ORF">O6H91_10G084000</name>
</gene>
<keyword evidence="2" id="KW-1185">Reference proteome</keyword>
<organism evidence="1 2">
    <name type="scientific">Diphasiastrum complanatum</name>
    <name type="common">Issler's clubmoss</name>
    <name type="synonym">Lycopodium complanatum</name>
    <dbReference type="NCBI Taxonomy" id="34168"/>
    <lineage>
        <taxon>Eukaryota</taxon>
        <taxon>Viridiplantae</taxon>
        <taxon>Streptophyta</taxon>
        <taxon>Embryophyta</taxon>
        <taxon>Tracheophyta</taxon>
        <taxon>Lycopodiopsida</taxon>
        <taxon>Lycopodiales</taxon>
        <taxon>Lycopodiaceae</taxon>
        <taxon>Lycopodioideae</taxon>
        <taxon>Diphasiastrum</taxon>
    </lineage>
</organism>